<reference evidence="3 4" key="1">
    <citation type="journal article" date="2015" name="Nature">
        <title>rRNA introns, odd ribosomes, and small enigmatic genomes across a large radiation of phyla.</title>
        <authorList>
            <person name="Brown C.T."/>
            <person name="Hug L.A."/>
            <person name="Thomas B.C."/>
            <person name="Sharon I."/>
            <person name="Castelle C.J."/>
            <person name="Singh A."/>
            <person name="Wilkins M.J."/>
            <person name="Williams K.H."/>
            <person name="Banfield J.F."/>
        </authorList>
    </citation>
    <scope>NUCLEOTIDE SEQUENCE [LARGE SCALE GENOMIC DNA]</scope>
</reference>
<sequence>MLEKNLSGKEFKEFGYKIFENIGVQSKIYKLVVDSLVETSLRGVDSHGVRLIPHYANAAIIGRINKNPKFSFKKTGLSTGVLDANHGYGIAAGISAMEQALKLAKKCGIGAVAAKNSSHFGAAAIYSLLAAKKNMIGLTFTHADSLVFPYAANKPFLGTNPICFAAPCKGEEPFCLDIATTPISWNKLLIYKKDQKKLQKGWAANKYGKETIDPNIAVGLMPIAFYKGYGLSLMIEIFSSLLTGMSFGPHINPMYPLNKKKRFLGHFFIAIDIAKFEDVSVFKGRLRQMMNELRSLSPASGFDKVRVPGDPEKESYAIRSKAGIPISEYDLDNFIRILDELKINDKSIRQSFFSGK</sequence>
<comment type="caution">
    <text evidence="3">The sequence shown here is derived from an EMBL/GenBank/DDBJ whole genome shotgun (WGS) entry which is preliminary data.</text>
</comment>
<keyword evidence="2" id="KW-0560">Oxidoreductase</keyword>
<dbReference type="Gene3D" id="3.30.1370.60">
    <property type="entry name" value="Hypothetical oxidoreductase yiak, domain 2"/>
    <property type="match status" value="1"/>
</dbReference>
<comment type="similarity">
    <text evidence="1">Belongs to the LDH2/MDH2 oxidoreductase family.</text>
</comment>
<evidence type="ECO:0000313" key="4">
    <source>
        <dbReference type="Proteomes" id="UP000034508"/>
    </source>
</evidence>
<dbReference type="SUPFAM" id="SSF89733">
    <property type="entry name" value="L-sulfolactate dehydrogenase-like"/>
    <property type="match status" value="1"/>
</dbReference>
<dbReference type="PANTHER" id="PTHR11091:SF0">
    <property type="entry name" value="MALATE DEHYDROGENASE"/>
    <property type="match status" value="1"/>
</dbReference>
<name>A0A0G0FGD8_9BACT</name>
<organism evidence="3 4">
    <name type="scientific">Berkelbacteria bacterium GW2011_GWA1_36_9</name>
    <dbReference type="NCBI Taxonomy" id="1618331"/>
    <lineage>
        <taxon>Bacteria</taxon>
        <taxon>Candidatus Berkelbacteria</taxon>
    </lineage>
</organism>
<proteinExistence type="inferred from homology"/>
<dbReference type="Gene3D" id="1.10.1530.10">
    <property type="match status" value="1"/>
</dbReference>
<dbReference type="Pfam" id="PF02615">
    <property type="entry name" value="Ldh_2"/>
    <property type="match status" value="1"/>
</dbReference>
<evidence type="ECO:0000313" key="3">
    <source>
        <dbReference type="EMBL" id="KKQ16902.1"/>
    </source>
</evidence>
<dbReference type="EMBL" id="LBSM01000025">
    <property type="protein sequence ID" value="KKQ16902.1"/>
    <property type="molecule type" value="Genomic_DNA"/>
</dbReference>
<dbReference type="GO" id="GO:0016491">
    <property type="term" value="F:oxidoreductase activity"/>
    <property type="evidence" value="ECO:0007669"/>
    <property type="project" value="UniProtKB-KW"/>
</dbReference>
<dbReference type="InterPro" id="IPR036111">
    <property type="entry name" value="Mal/L-sulfo/L-lacto_DH-like_sf"/>
</dbReference>
<dbReference type="PANTHER" id="PTHR11091">
    <property type="entry name" value="OXIDOREDUCTASE-RELATED"/>
    <property type="match status" value="1"/>
</dbReference>
<gene>
    <name evidence="3" type="ORF">US31_C0025G0002</name>
</gene>
<dbReference type="InterPro" id="IPR003767">
    <property type="entry name" value="Malate/L-lactate_DH-like"/>
</dbReference>
<evidence type="ECO:0000256" key="1">
    <source>
        <dbReference type="ARBA" id="ARBA00006056"/>
    </source>
</evidence>
<dbReference type="AlphaFoldDB" id="A0A0G0FGD8"/>
<dbReference type="Proteomes" id="UP000034508">
    <property type="component" value="Unassembled WGS sequence"/>
</dbReference>
<dbReference type="InterPro" id="IPR043143">
    <property type="entry name" value="Mal/L-sulf/L-lact_DH-like_NADP"/>
</dbReference>
<dbReference type="InterPro" id="IPR043144">
    <property type="entry name" value="Mal/L-sulf/L-lact_DH-like_ah"/>
</dbReference>
<protein>
    <submittedName>
        <fullName evidence="3">Ureidoglycolate dehydrogenase</fullName>
    </submittedName>
</protein>
<accession>A0A0G0FGD8</accession>
<evidence type="ECO:0000256" key="2">
    <source>
        <dbReference type="ARBA" id="ARBA00023002"/>
    </source>
</evidence>